<name>A0A1B2RCF4_ACIBA</name>
<dbReference type="InterPro" id="IPR035658">
    <property type="entry name" value="TrbF"/>
</dbReference>
<dbReference type="CDD" id="cd16425">
    <property type="entry name" value="TrbF"/>
    <property type="match status" value="1"/>
</dbReference>
<feature type="compositionally biased region" description="Polar residues" evidence="5">
    <location>
        <begin position="14"/>
        <end position="24"/>
    </location>
</feature>
<dbReference type="RefSeq" id="WP_064534745.1">
    <property type="nucleotide sequence ID" value="NZ_JAMKXD010000013.1"/>
</dbReference>
<evidence type="ECO:0000256" key="6">
    <source>
        <dbReference type="SAM" id="Phobius"/>
    </source>
</evidence>
<evidence type="ECO:0000256" key="1">
    <source>
        <dbReference type="ARBA" id="ARBA00004167"/>
    </source>
</evidence>
<protein>
    <submittedName>
        <fullName evidence="8">Conjugative transfer protein TrbF</fullName>
    </submittedName>
</protein>
<dbReference type="InterPro" id="IPR007430">
    <property type="entry name" value="VirB8"/>
</dbReference>
<feature type="region of interest" description="Disordered" evidence="5">
    <location>
        <begin position="1"/>
        <end position="24"/>
    </location>
</feature>
<dbReference type="SUPFAM" id="SSF54427">
    <property type="entry name" value="NTF2-like"/>
    <property type="match status" value="1"/>
</dbReference>
<dbReference type="Gene3D" id="3.10.450.230">
    <property type="entry name" value="VirB8 protein"/>
    <property type="match status" value="1"/>
</dbReference>
<evidence type="ECO:0000256" key="2">
    <source>
        <dbReference type="ARBA" id="ARBA00022692"/>
    </source>
</evidence>
<keyword evidence="4 6" id="KW-0472">Membrane</keyword>
<reference evidence="8" key="1">
    <citation type="journal article" date="2016" name="Gut Pathog.">
        <title>Genome sequence of OXA-23 producing Acinetobacter baumannii IHIT7853, a carbapenem-resistant strain from a cat belonging to international clone IC1.</title>
        <authorList>
            <person name="Ewers C."/>
            <person name="Klotz P."/>
            <person name="Scheufen S."/>
            <person name="Leidner U."/>
            <person name="Gottig S."/>
            <person name="Semmler T."/>
        </authorList>
    </citation>
    <scope>NUCLEOTIDE SEQUENCE</scope>
    <source>
        <strain evidence="8">IHIT7853</strain>
        <plasmid evidence="8">IHIT7853-OXA-23</plasmid>
    </source>
</reference>
<dbReference type="AlphaFoldDB" id="A0A1B2RCF4"/>
<keyword evidence="8" id="KW-0614">Plasmid</keyword>
<dbReference type="Pfam" id="PF04335">
    <property type="entry name" value="VirB8"/>
    <property type="match status" value="1"/>
</dbReference>
<feature type="transmembrane region" description="Helical" evidence="6">
    <location>
        <begin position="48"/>
        <end position="68"/>
    </location>
</feature>
<evidence type="ECO:0000256" key="4">
    <source>
        <dbReference type="ARBA" id="ARBA00023136"/>
    </source>
</evidence>
<evidence type="ECO:0000313" key="8">
    <source>
        <dbReference type="EMBL" id="AOB42316.1"/>
    </source>
</evidence>
<dbReference type="EMBL" id="KX118105">
    <property type="protein sequence ID" value="AOB42316.1"/>
    <property type="molecule type" value="Genomic_DNA"/>
</dbReference>
<feature type="domain" description="Bacterial virulence protein VirB8" evidence="7">
    <location>
        <begin position="28"/>
        <end position="231"/>
    </location>
</feature>
<dbReference type="InterPro" id="IPR032710">
    <property type="entry name" value="NTF2-like_dom_sf"/>
</dbReference>
<organism evidence="8">
    <name type="scientific">Acinetobacter baumannii</name>
    <dbReference type="NCBI Taxonomy" id="470"/>
    <lineage>
        <taxon>Bacteria</taxon>
        <taxon>Pseudomonadati</taxon>
        <taxon>Pseudomonadota</taxon>
        <taxon>Gammaproteobacteria</taxon>
        <taxon>Moraxellales</taxon>
        <taxon>Moraxellaceae</taxon>
        <taxon>Acinetobacter</taxon>
        <taxon>Acinetobacter calcoaceticus/baumannii complex</taxon>
    </lineage>
</organism>
<accession>A0A1B2RCF4</accession>
<keyword evidence="3 6" id="KW-1133">Transmembrane helix</keyword>
<comment type="subcellular location">
    <subcellularLocation>
        <location evidence="1">Membrane</location>
        <topology evidence="1">Single-pass membrane protein</topology>
    </subcellularLocation>
</comment>
<evidence type="ECO:0000259" key="7">
    <source>
        <dbReference type="Pfam" id="PF04335"/>
    </source>
</evidence>
<evidence type="ECO:0000256" key="5">
    <source>
        <dbReference type="SAM" id="MobiDB-lite"/>
    </source>
</evidence>
<sequence length="234" mass="26539">MFLKSKKGTEEPKNTSNSSINSNPYVNGRREWMERYGSYIKERNRWRLISLITSCIALVAVFGVIYIGSQSKYVPYVVQVDRLGSTVGTQRADIAMKPDSRIIKAQIASFIEGSRSVYTDFEAQKGLVNNVYSMLKTGSPAHNKMTAFYKANIPFKRAESETVSIQIHNVLPISENSWRVEWLEQKHNREGLALSSVEMSAITTIQITPPTDEANILRNPMGVFVQDFNWSTKF</sequence>
<dbReference type="GO" id="GO:0016020">
    <property type="term" value="C:membrane"/>
    <property type="evidence" value="ECO:0007669"/>
    <property type="project" value="UniProtKB-SubCell"/>
</dbReference>
<proteinExistence type="predicted"/>
<geneLocation type="plasmid" evidence="8">
    <name>IHIT7853-OXA-23</name>
</geneLocation>
<evidence type="ECO:0000256" key="3">
    <source>
        <dbReference type="ARBA" id="ARBA00022989"/>
    </source>
</evidence>
<keyword evidence="2 6" id="KW-0812">Transmembrane</keyword>